<evidence type="ECO:0000313" key="1">
    <source>
        <dbReference type="EMBL" id="KKM17444.1"/>
    </source>
</evidence>
<dbReference type="AlphaFoldDB" id="A0A0F9ICG7"/>
<organism evidence="1">
    <name type="scientific">marine sediment metagenome</name>
    <dbReference type="NCBI Taxonomy" id="412755"/>
    <lineage>
        <taxon>unclassified sequences</taxon>
        <taxon>metagenomes</taxon>
        <taxon>ecological metagenomes</taxon>
    </lineage>
</organism>
<proteinExistence type="predicted"/>
<reference evidence="1" key="1">
    <citation type="journal article" date="2015" name="Nature">
        <title>Complex archaea that bridge the gap between prokaryotes and eukaryotes.</title>
        <authorList>
            <person name="Spang A."/>
            <person name="Saw J.H."/>
            <person name="Jorgensen S.L."/>
            <person name="Zaremba-Niedzwiedzka K."/>
            <person name="Martijn J."/>
            <person name="Lind A.E."/>
            <person name="van Eijk R."/>
            <person name="Schleper C."/>
            <person name="Guy L."/>
            <person name="Ettema T.J."/>
        </authorList>
    </citation>
    <scope>NUCLEOTIDE SEQUENCE</scope>
</reference>
<protein>
    <submittedName>
        <fullName evidence="1">Uncharacterized protein</fullName>
    </submittedName>
</protein>
<comment type="caution">
    <text evidence="1">The sequence shown here is derived from an EMBL/GenBank/DDBJ whole genome shotgun (WGS) entry which is preliminary data.</text>
</comment>
<name>A0A0F9ICG7_9ZZZZ</name>
<sequence>MSESTSEYNGIHKVWTAGIEGLQPNYPAAPADLTVK</sequence>
<accession>A0A0F9ICG7</accession>
<dbReference type="EMBL" id="LAZR01014451">
    <property type="protein sequence ID" value="KKM17444.1"/>
    <property type="molecule type" value="Genomic_DNA"/>
</dbReference>
<gene>
    <name evidence="1" type="ORF">LCGC14_1675720</name>
</gene>